<dbReference type="EMBL" id="KQ460130">
    <property type="protein sequence ID" value="KPJ17523.1"/>
    <property type="molecule type" value="Genomic_DNA"/>
</dbReference>
<feature type="compositionally biased region" description="Polar residues" evidence="1">
    <location>
        <begin position="163"/>
        <end position="179"/>
    </location>
</feature>
<evidence type="ECO:0000313" key="3">
    <source>
        <dbReference type="EMBL" id="KPJ17523.1"/>
    </source>
</evidence>
<dbReference type="Proteomes" id="UP000053240">
    <property type="component" value="Unassembled WGS sequence"/>
</dbReference>
<sequence length="462" mass="53380">MGQRKHYTNRNKLSPWKVIASHKGTRREHYHIIYISTAKNWGHNSILGKTIRSKEHKCSQIACIQCLLKYITTGPDRTTLKQILTERDKKVAMCVSHSLGIDPEQTKGNRTSAERRNSIFRIQSPTRNIDDGQMDQSTTDANQIIHENTFNNEWEHDQRASSDNDTGGEQNAIPQQRRLNNSDRRLKLIRENQELVLYLCKNKAFDEGEATRLLCNTPQGIAIQFNRNFGERLATALRIARTLVFQESVEQRLQRAKQYELQQDPTINDPPVVEQGIDNLVNLLENNGIHPYQFAKLTKEHFYGQTEKRNNLFFLGPPSSGKTMIMESLVNMHYNFTRLTGLAPTSSFNFASLIHTNACFMDECKLTDNQFEQWKLLAARQPMSTDVKYKTRQDVKNCILYTASNYPICTYITTSDAKEAVDTRTITFYFSCPTKYFKLNPFIWEGFWSIYGTISDITNYIP</sequence>
<keyword evidence="4" id="KW-1185">Reference proteome</keyword>
<dbReference type="GO" id="GO:0019079">
    <property type="term" value="P:viral genome replication"/>
    <property type="evidence" value="ECO:0007669"/>
    <property type="project" value="InterPro"/>
</dbReference>
<dbReference type="InterPro" id="IPR027417">
    <property type="entry name" value="P-loop_NTPase"/>
</dbReference>
<dbReference type="InterPro" id="IPR001257">
    <property type="entry name" value="Parvovirus_NS1_helicase"/>
</dbReference>
<protein>
    <recommendedName>
        <fullName evidence="2">Parvovirus non-structural protein 1 helicase domain-containing protein</fullName>
    </recommendedName>
</protein>
<evidence type="ECO:0000259" key="2">
    <source>
        <dbReference type="Pfam" id="PF01057"/>
    </source>
</evidence>
<reference evidence="3 4" key="1">
    <citation type="journal article" date="2015" name="Nat. Commun.">
        <title>Outbred genome sequencing and CRISPR/Cas9 gene editing in butterflies.</title>
        <authorList>
            <person name="Li X."/>
            <person name="Fan D."/>
            <person name="Zhang W."/>
            <person name="Liu G."/>
            <person name="Zhang L."/>
            <person name="Zhao L."/>
            <person name="Fang X."/>
            <person name="Chen L."/>
            <person name="Dong Y."/>
            <person name="Chen Y."/>
            <person name="Ding Y."/>
            <person name="Zhao R."/>
            <person name="Feng M."/>
            <person name="Zhu Y."/>
            <person name="Feng Y."/>
            <person name="Jiang X."/>
            <person name="Zhu D."/>
            <person name="Xiang H."/>
            <person name="Feng X."/>
            <person name="Li S."/>
            <person name="Wang J."/>
            <person name="Zhang G."/>
            <person name="Kronforst M.R."/>
            <person name="Wang W."/>
        </authorList>
    </citation>
    <scope>NUCLEOTIDE SEQUENCE [LARGE SCALE GENOMIC DNA]</scope>
    <source>
        <strain evidence="3">Ya'a_city_454_Pm</strain>
        <tissue evidence="3">Whole body</tissue>
    </source>
</reference>
<dbReference type="Pfam" id="PF01057">
    <property type="entry name" value="Parvo_NS1"/>
    <property type="match status" value="1"/>
</dbReference>
<feature type="domain" description="Parvovirus non-structural protein 1 helicase" evidence="2">
    <location>
        <begin position="279"/>
        <end position="409"/>
    </location>
</feature>
<feature type="region of interest" description="Disordered" evidence="1">
    <location>
        <begin position="150"/>
        <end position="179"/>
    </location>
</feature>
<accession>A0A0N1PH43</accession>
<feature type="compositionally biased region" description="Basic and acidic residues" evidence="1">
    <location>
        <begin position="153"/>
        <end position="162"/>
    </location>
</feature>
<gene>
    <name evidence="3" type="ORF">RR48_01857</name>
</gene>
<evidence type="ECO:0000256" key="1">
    <source>
        <dbReference type="SAM" id="MobiDB-lite"/>
    </source>
</evidence>
<proteinExistence type="predicted"/>
<organism evidence="3 4">
    <name type="scientific">Papilio machaon</name>
    <name type="common">Old World swallowtail butterfly</name>
    <dbReference type="NCBI Taxonomy" id="76193"/>
    <lineage>
        <taxon>Eukaryota</taxon>
        <taxon>Metazoa</taxon>
        <taxon>Ecdysozoa</taxon>
        <taxon>Arthropoda</taxon>
        <taxon>Hexapoda</taxon>
        <taxon>Insecta</taxon>
        <taxon>Pterygota</taxon>
        <taxon>Neoptera</taxon>
        <taxon>Endopterygota</taxon>
        <taxon>Lepidoptera</taxon>
        <taxon>Glossata</taxon>
        <taxon>Ditrysia</taxon>
        <taxon>Papilionoidea</taxon>
        <taxon>Papilionidae</taxon>
        <taxon>Papilioninae</taxon>
        <taxon>Papilio</taxon>
    </lineage>
</organism>
<dbReference type="InParanoid" id="A0A0N1PH43"/>
<evidence type="ECO:0000313" key="4">
    <source>
        <dbReference type="Proteomes" id="UP000053240"/>
    </source>
</evidence>
<dbReference type="Gene3D" id="3.40.50.300">
    <property type="entry name" value="P-loop containing nucleotide triphosphate hydrolases"/>
    <property type="match status" value="1"/>
</dbReference>
<name>A0A0N1PH43_PAPMA</name>
<dbReference type="SUPFAM" id="SSF52540">
    <property type="entry name" value="P-loop containing nucleoside triphosphate hydrolases"/>
    <property type="match status" value="1"/>
</dbReference>
<dbReference type="AlphaFoldDB" id="A0A0N1PH43"/>